<accession>A0A7H0IHB1</accession>
<dbReference type="InterPro" id="IPR038637">
    <property type="entry name" value="NPCBM_sf"/>
</dbReference>
<proteinExistence type="predicted"/>
<dbReference type="RefSeq" id="WP_187749134.1">
    <property type="nucleotide sequence ID" value="NZ_CP060828.1"/>
</dbReference>
<dbReference type="KEGG" id="sroi:IAG44_24025"/>
<feature type="domain" description="Glycosyl hydrolase family 98 putative carbohydrate-binding module" evidence="1">
    <location>
        <begin position="24"/>
        <end position="110"/>
    </location>
</feature>
<protein>
    <submittedName>
        <fullName evidence="2">NPCBM/NEW2 domain-containing protein</fullName>
    </submittedName>
</protein>
<reference evidence="2 3" key="1">
    <citation type="submission" date="2020-08" db="EMBL/GenBank/DDBJ databases">
        <title>A novel species.</title>
        <authorList>
            <person name="Gao J."/>
        </authorList>
    </citation>
    <scope>NUCLEOTIDE SEQUENCE [LARGE SCALE GENOMIC DNA]</scope>
    <source>
        <strain evidence="2 3">CRXT-G-22</strain>
    </source>
</reference>
<dbReference type="InterPro" id="IPR013222">
    <property type="entry name" value="Glyco_hyd_98_carb-bd"/>
</dbReference>
<dbReference type="Gene3D" id="2.60.120.1060">
    <property type="entry name" value="NPCBM/NEW2 domain"/>
    <property type="match status" value="1"/>
</dbReference>
<evidence type="ECO:0000259" key="1">
    <source>
        <dbReference type="Pfam" id="PF08305"/>
    </source>
</evidence>
<gene>
    <name evidence="2" type="ORF">IAG44_24025</name>
</gene>
<dbReference type="Pfam" id="PF08305">
    <property type="entry name" value="NPCBM"/>
    <property type="match status" value="1"/>
</dbReference>
<dbReference type="AlphaFoldDB" id="A0A7H0IHB1"/>
<sequence>MTGADLDGREYADALVSDRQCPGRASITYNLGRDWKRFRATVGVDDDSTESAATLTIHGDDTVLSKNALAVGKPRELNLRVENMLRLTISYSFEGCYLPDTWVVLADPTLS</sequence>
<keyword evidence="3" id="KW-1185">Reference proteome</keyword>
<organism evidence="2 3">
    <name type="scientific">Streptomyces roseirectus</name>
    <dbReference type="NCBI Taxonomy" id="2768066"/>
    <lineage>
        <taxon>Bacteria</taxon>
        <taxon>Bacillati</taxon>
        <taxon>Actinomycetota</taxon>
        <taxon>Actinomycetes</taxon>
        <taxon>Kitasatosporales</taxon>
        <taxon>Streptomycetaceae</taxon>
        <taxon>Streptomyces</taxon>
    </lineage>
</organism>
<dbReference type="InterPro" id="IPR008979">
    <property type="entry name" value="Galactose-bd-like_sf"/>
</dbReference>
<name>A0A7H0IHB1_9ACTN</name>
<dbReference type="Proteomes" id="UP000516052">
    <property type="component" value="Chromosome"/>
</dbReference>
<dbReference type="SUPFAM" id="SSF49785">
    <property type="entry name" value="Galactose-binding domain-like"/>
    <property type="match status" value="1"/>
</dbReference>
<dbReference type="EMBL" id="CP060828">
    <property type="protein sequence ID" value="QNP72177.1"/>
    <property type="molecule type" value="Genomic_DNA"/>
</dbReference>
<evidence type="ECO:0000313" key="2">
    <source>
        <dbReference type="EMBL" id="QNP72177.1"/>
    </source>
</evidence>
<evidence type="ECO:0000313" key="3">
    <source>
        <dbReference type="Proteomes" id="UP000516052"/>
    </source>
</evidence>